<reference evidence="2 3" key="1">
    <citation type="journal article" date="2019" name="Int. J. Syst. Evol. Microbiol.">
        <title>The Global Catalogue of Microorganisms (GCM) 10K type strain sequencing project: providing services to taxonomists for standard genome sequencing and annotation.</title>
        <authorList>
            <consortium name="The Broad Institute Genomics Platform"/>
            <consortium name="The Broad Institute Genome Sequencing Center for Infectious Disease"/>
            <person name="Wu L."/>
            <person name="Ma J."/>
        </authorList>
    </citation>
    <scope>NUCLEOTIDE SEQUENCE [LARGE SCALE GENOMIC DNA]</scope>
    <source>
        <strain evidence="2 3">JCM 13002</strain>
    </source>
</reference>
<dbReference type="Proteomes" id="UP001499987">
    <property type="component" value="Unassembled WGS sequence"/>
</dbReference>
<feature type="transmembrane region" description="Helical" evidence="1">
    <location>
        <begin position="237"/>
        <end position="255"/>
    </location>
</feature>
<keyword evidence="1" id="KW-1133">Transmembrane helix</keyword>
<dbReference type="EMBL" id="BAAALD010000039">
    <property type="protein sequence ID" value="GAA1093113.1"/>
    <property type="molecule type" value="Genomic_DNA"/>
</dbReference>
<gene>
    <name evidence="2" type="ORF">GCM10009663_41010</name>
</gene>
<feature type="transmembrane region" description="Helical" evidence="1">
    <location>
        <begin position="213"/>
        <end position="231"/>
    </location>
</feature>
<organism evidence="2 3">
    <name type="scientific">Kitasatospora arboriphila</name>
    <dbReference type="NCBI Taxonomy" id="258052"/>
    <lineage>
        <taxon>Bacteria</taxon>
        <taxon>Bacillati</taxon>
        <taxon>Actinomycetota</taxon>
        <taxon>Actinomycetes</taxon>
        <taxon>Kitasatosporales</taxon>
        <taxon>Streptomycetaceae</taxon>
        <taxon>Kitasatospora</taxon>
    </lineage>
</organism>
<sequence>MRSHLRGSIIAILAPLVGLAVSIIIVPSKFLQSNLFLVPGDYHKEWWYWGQISILAGSFVIAAVLMRASRVALELRSRAASDLEAFHNCVIAIMFCMMSQGGKGSFLGLDSTVSRMVDQLETFAAQGHMTYYPARMPSMSAHISRVAQALDAQMVRVLRDGKREVLPLAKMLNSILVALSNEQWYGLLDESDLNGFTARENPEVDHRLKRKDAVLLALGVAASLALSGIAAALGVPLAAAAGVGAAVALIPASLWGSRQLGVGGQALVRTITSGAGPAPEGPSVNAAP</sequence>
<keyword evidence="3" id="KW-1185">Reference proteome</keyword>
<dbReference type="RefSeq" id="WP_344625112.1">
    <property type="nucleotide sequence ID" value="NZ_BAAALD010000039.1"/>
</dbReference>
<feature type="transmembrane region" description="Helical" evidence="1">
    <location>
        <begin position="46"/>
        <end position="68"/>
    </location>
</feature>
<evidence type="ECO:0000313" key="3">
    <source>
        <dbReference type="Proteomes" id="UP001499987"/>
    </source>
</evidence>
<feature type="transmembrane region" description="Helical" evidence="1">
    <location>
        <begin position="7"/>
        <end position="26"/>
    </location>
</feature>
<protein>
    <recommendedName>
        <fullName evidence="4">DUF4239 domain-containing protein</fullName>
    </recommendedName>
</protein>
<accession>A0ABN1TLI6</accession>
<keyword evidence="1" id="KW-0472">Membrane</keyword>
<comment type="caution">
    <text evidence="2">The sequence shown here is derived from an EMBL/GenBank/DDBJ whole genome shotgun (WGS) entry which is preliminary data.</text>
</comment>
<name>A0ABN1TLI6_9ACTN</name>
<evidence type="ECO:0000256" key="1">
    <source>
        <dbReference type="SAM" id="Phobius"/>
    </source>
</evidence>
<proteinExistence type="predicted"/>
<evidence type="ECO:0008006" key="4">
    <source>
        <dbReference type="Google" id="ProtNLM"/>
    </source>
</evidence>
<keyword evidence="1" id="KW-0812">Transmembrane</keyword>
<evidence type="ECO:0000313" key="2">
    <source>
        <dbReference type="EMBL" id="GAA1093113.1"/>
    </source>
</evidence>